<comment type="caution">
    <text evidence="3">The sequence shown here is derived from an EMBL/GenBank/DDBJ whole genome shotgun (WGS) entry which is preliminary data.</text>
</comment>
<organism evidence="3 4">
    <name type="scientific">Oceanipulchritudo coccoides</name>
    <dbReference type="NCBI Taxonomy" id="2706888"/>
    <lineage>
        <taxon>Bacteria</taxon>
        <taxon>Pseudomonadati</taxon>
        <taxon>Verrucomicrobiota</taxon>
        <taxon>Opitutia</taxon>
        <taxon>Puniceicoccales</taxon>
        <taxon>Oceanipulchritudinaceae</taxon>
        <taxon>Oceanipulchritudo</taxon>
    </lineage>
</organism>
<dbReference type="RefSeq" id="WP_163964398.1">
    <property type="nucleotide sequence ID" value="NZ_JAAGNX010000002.1"/>
</dbReference>
<dbReference type="GO" id="GO:0016829">
    <property type="term" value="F:lyase activity"/>
    <property type="evidence" value="ECO:0007669"/>
    <property type="project" value="UniProtKB-KW"/>
</dbReference>
<evidence type="ECO:0000313" key="3">
    <source>
        <dbReference type="EMBL" id="NDV62478.1"/>
    </source>
</evidence>
<dbReference type="SUPFAM" id="SSF53800">
    <property type="entry name" value="Chelatase"/>
    <property type="match status" value="1"/>
</dbReference>
<evidence type="ECO:0000256" key="2">
    <source>
        <dbReference type="ARBA" id="ARBA00023239"/>
    </source>
</evidence>
<keyword evidence="1" id="KW-0479">Metal-binding</keyword>
<evidence type="ECO:0000313" key="4">
    <source>
        <dbReference type="Proteomes" id="UP000478417"/>
    </source>
</evidence>
<evidence type="ECO:0000256" key="1">
    <source>
        <dbReference type="ARBA" id="ARBA00022723"/>
    </source>
</evidence>
<name>A0A6B2M0P0_9BACT</name>
<dbReference type="Pfam" id="PF01903">
    <property type="entry name" value="CbiX"/>
    <property type="match status" value="1"/>
</dbReference>
<proteinExistence type="predicted"/>
<keyword evidence="4" id="KW-1185">Reference proteome</keyword>
<accession>A0A6B2M0P0</accession>
<reference evidence="3 4" key="1">
    <citation type="submission" date="2020-02" db="EMBL/GenBank/DDBJ databases">
        <title>Albibacoteraceae fam. nov., the first described family within the subdivision 4 Verrucomicrobia.</title>
        <authorList>
            <person name="Xi F."/>
        </authorList>
    </citation>
    <scope>NUCLEOTIDE SEQUENCE [LARGE SCALE GENOMIC DNA]</scope>
    <source>
        <strain evidence="3 4">CK1056</strain>
    </source>
</reference>
<sequence length="284" mass="31615">MRYLLVDNGSLRASSVLNLRRVARDLSEATGLEILPSSLLHSSKVPVGDLEGEAAVNLERRIRLFLEAGERDFTIIPFFFGKSGAITGYLPERLAYRREKHGDFNVWRTPFLAHGLEEKSQNSIDLDVNHKLVDILADRVREVIRDKKLSRPKVAVVDHGSPKPEVAMLRNEVSCALAGALGNEVCALFQSSMERREGDEFAFNEPLLEKLLRHPEWNHGDVVISMLFLSPGRHAGQGGDIDGICKAAEAESPGLRTHMTGLVGDHPGMIPLLQQRLEMERIPM</sequence>
<dbReference type="AlphaFoldDB" id="A0A6B2M0P0"/>
<dbReference type="Proteomes" id="UP000478417">
    <property type="component" value="Unassembled WGS sequence"/>
</dbReference>
<dbReference type="InterPro" id="IPR002762">
    <property type="entry name" value="CbiX-like"/>
</dbReference>
<keyword evidence="2" id="KW-0456">Lyase</keyword>
<gene>
    <name evidence="3" type="ORF">G0Q06_08455</name>
</gene>
<protein>
    <submittedName>
        <fullName evidence="3">Cobalamin biosynthesis protein CbiX</fullName>
    </submittedName>
</protein>
<dbReference type="EMBL" id="JAAGNX010000002">
    <property type="protein sequence ID" value="NDV62478.1"/>
    <property type="molecule type" value="Genomic_DNA"/>
</dbReference>
<dbReference type="Gene3D" id="3.40.50.1400">
    <property type="match status" value="2"/>
</dbReference>
<dbReference type="GO" id="GO:0046872">
    <property type="term" value="F:metal ion binding"/>
    <property type="evidence" value="ECO:0007669"/>
    <property type="project" value="UniProtKB-KW"/>
</dbReference>